<sequence>MNSSTPRNPMISNNFPQDRSNRKEVNLKIMSESPVLSTRNLPAPSRSLSKPNPTELYNKGSQENCKCRSCQAKKLAPIQQNSRPKSKCGMNDSIEVEDFTNWKEEYLKLYQEKKEAIEILSDYFKTNSENHTENGTMKNMINWVINDANKWKNQFNRVKKFEEDIEANSKIATQAMDMLKIEQEKAKKNDERLKGEIKGRKDVEERYEKLNSVVNNYLTQIAGLVSVEFQASINNIDKFKLIFEAVKNLTEKLDDASIITEESQKDINKKVKSYEEEITKIKNILKKNEQEIEQLRSELKMKNQNIELLHKEKLDHESIVVIASEKDNIIANLQNSISILQEKNELSLKTNRAITEELQEQKKKFDDYENEHLEEHVVFENAKTENKTLKSKLDLIMMSVNNLTSERDSALKQLNILQKENRTHQDHIAQLLSQNDKLQHESKIQAAKKDTENYLSLELSKYQNLLEKKEELLYEKTNQIENLTTSIDSLKSDIKIYQHLNETLQEELTRMHEGEDEDTFENVMRNELSMMRETYEKKLKELRDVYEAHKRKSYLDVKQLKDDLKNAEHSREMSELRMRSFMNKL</sequence>
<dbReference type="AlphaFoldDB" id="A0AAU9KB28"/>
<comment type="caution">
    <text evidence="3">The sequence shown here is derived from an EMBL/GenBank/DDBJ whole genome shotgun (WGS) entry which is preliminary data.</text>
</comment>
<evidence type="ECO:0000313" key="4">
    <source>
        <dbReference type="Proteomes" id="UP001162131"/>
    </source>
</evidence>
<feature type="region of interest" description="Disordered" evidence="2">
    <location>
        <begin position="1"/>
        <end position="60"/>
    </location>
</feature>
<dbReference type="EMBL" id="CAJZBQ010000058">
    <property type="protein sequence ID" value="CAG9334450.1"/>
    <property type="molecule type" value="Genomic_DNA"/>
</dbReference>
<feature type="coiled-coil region" evidence="1">
    <location>
        <begin position="176"/>
        <end position="220"/>
    </location>
</feature>
<accession>A0AAU9KB28</accession>
<proteinExistence type="predicted"/>
<dbReference type="Proteomes" id="UP001162131">
    <property type="component" value="Unassembled WGS sequence"/>
</dbReference>
<keyword evidence="1" id="KW-0175">Coiled coil</keyword>
<feature type="compositionally biased region" description="Polar residues" evidence="2">
    <location>
        <begin position="1"/>
        <end position="18"/>
    </location>
</feature>
<evidence type="ECO:0000313" key="3">
    <source>
        <dbReference type="EMBL" id="CAG9334450.1"/>
    </source>
</evidence>
<protein>
    <submittedName>
        <fullName evidence="3">Uncharacterized protein</fullName>
    </submittedName>
</protein>
<feature type="coiled-coil region" evidence="1">
    <location>
        <begin position="264"/>
        <end position="312"/>
    </location>
</feature>
<evidence type="ECO:0000256" key="2">
    <source>
        <dbReference type="SAM" id="MobiDB-lite"/>
    </source>
</evidence>
<keyword evidence="4" id="KW-1185">Reference proteome</keyword>
<feature type="coiled-coil region" evidence="1">
    <location>
        <begin position="400"/>
        <end position="577"/>
    </location>
</feature>
<evidence type="ECO:0000256" key="1">
    <source>
        <dbReference type="SAM" id="Coils"/>
    </source>
</evidence>
<gene>
    <name evidence="3" type="ORF">BSTOLATCC_MIC61066</name>
</gene>
<name>A0AAU9KB28_9CILI</name>
<feature type="compositionally biased region" description="Polar residues" evidence="2">
    <location>
        <begin position="34"/>
        <end position="52"/>
    </location>
</feature>
<reference evidence="3" key="1">
    <citation type="submission" date="2021-09" db="EMBL/GenBank/DDBJ databases">
        <authorList>
            <consortium name="AG Swart"/>
            <person name="Singh M."/>
            <person name="Singh A."/>
            <person name="Seah K."/>
            <person name="Emmerich C."/>
        </authorList>
    </citation>
    <scope>NUCLEOTIDE SEQUENCE</scope>
    <source>
        <strain evidence="3">ATCC30299</strain>
    </source>
</reference>
<organism evidence="3 4">
    <name type="scientific">Blepharisma stoltei</name>
    <dbReference type="NCBI Taxonomy" id="1481888"/>
    <lineage>
        <taxon>Eukaryota</taxon>
        <taxon>Sar</taxon>
        <taxon>Alveolata</taxon>
        <taxon>Ciliophora</taxon>
        <taxon>Postciliodesmatophora</taxon>
        <taxon>Heterotrichea</taxon>
        <taxon>Heterotrichida</taxon>
        <taxon>Blepharismidae</taxon>
        <taxon>Blepharisma</taxon>
    </lineage>
</organism>